<evidence type="ECO:0000313" key="5">
    <source>
        <dbReference type="Proteomes" id="UP000738126"/>
    </source>
</evidence>
<comment type="function">
    <text evidence="1">Zinc chaperone that directly transfers zinc cofactor to target proteins, thereby activating them. Zinc is transferred from the CXCC motif in the GTPase domain to the zinc binding site in target proteins in a process requiring GTP hydrolysis.</text>
</comment>
<gene>
    <name evidence="4" type="ORF">CKO13_00415</name>
</gene>
<dbReference type="Gene3D" id="3.40.50.300">
    <property type="entry name" value="P-loop containing nucleotide triphosphate hydrolases"/>
    <property type="match status" value="1"/>
</dbReference>
<feature type="domain" description="CobW C-terminal" evidence="3">
    <location>
        <begin position="278"/>
        <end position="362"/>
    </location>
</feature>
<reference evidence="4 5" key="1">
    <citation type="journal article" date="2020" name="Microorganisms">
        <title>Osmotic Adaptation and Compatible Solute Biosynthesis of Phototrophic Bacteria as Revealed from Genome Analyses.</title>
        <authorList>
            <person name="Imhoff J.F."/>
            <person name="Rahn T."/>
            <person name="Kunzel S."/>
            <person name="Keller A."/>
            <person name="Neulinger S.C."/>
        </authorList>
    </citation>
    <scope>NUCLEOTIDE SEQUENCE [LARGE SCALE GENOMIC DNA]</scope>
    <source>
        <strain evidence="4 5">DSM 15116</strain>
    </source>
</reference>
<dbReference type="InterPro" id="IPR051316">
    <property type="entry name" value="Zinc-reg_GTPase_activator"/>
</dbReference>
<dbReference type="SMART" id="SM00833">
    <property type="entry name" value="CobW_C"/>
    <property type="match status" value="1"/>
</dbReference>
<comment type="caution">
    <text evidence="4">The sequence shown here is derived from an EMBL/GenBank/DDBJ whole genome shotgun (WGS) entry which is preliminary data.</text>
</comment>
<feature type="compositionally biased region" description="Basic and acidic residues" evidence="2">
    <location>
        <begin position="245"/>
        <end position="257"/>
    </location>
</feature>
<proteinExistence type="predicted"/>
<dbReference type="InterPro" id="IPR011629">
    <property type="entry name" value="CobW-like_C"/>
</dbReference>
<dbReference type="InterPro" id="IPR027417">
    <property type="entry name" value="P-loop_NTPase"/>
</dbReference>
<evidence type="ECO:0000313" key="4">
    <source>
        <dbReference type="EMBL" id="MBK1725514.1"/>
    </source>
</evidence>
<organism evidence="4 5">
    <name type="scientific">Halorhodospira neutriphila</name>
    <dbReference type="NCBI Taxonomy" id="168379"/>
    <lineage>
        <taxon>Bacteria</taxon>
        <taxon>Pseudomonadati</taxon>
        <taxon>Pseudomonadota</taxon>
        <taxon>Gammaproteobacteria</taxon>
        <taxon>Chromatiales</taxon>
        <taxon>Ectothiorhodospiraceae</taxon>
        <taxon>Halorhodospira</taxon>
    </lineage>
</organism>
<dbReference type="EMBL" id="NRSH01000002">
    <property type="protein sequence ID" value="MBK1725514.1"/>
    <property type="molecule type" value="Genomic_DNA"/>
</dbReference>
<sequence length="365" mass="39361">MTAADARTVLRRPRPARAEHLDGHDHPAILGRMSAPVPTNLITGFLGAGKTTAIRHLLAEARPPDERWAVLVNEFGDVGVDAAGLGDGAAVEELPGGCLCCTLGVPFRVALARLLRRSRPARLLIEPTGLGHPARILDQLHEFEEQGALTRHATLTLIDPRQLEDPRVAAHEAFHDQAQLADILIAHKSDLCTEAQLAALTRWAHGLYPPKRGIERAAHGRIEAAWLDEPIGRAGPADPAASAEAPHHHPEHHHERSGPAPEPGRPVRAEQSGGDTAACGWLFHPEDIFERNALLAVLEGLRGCQRTKGVVRTGSDWLRVDADSDGVRTEAVAWRGESRLEVIGPAPEVTWDGVEAQLLAARRGS</sequence>
<keyword evidence="5" id="KW-1185">Reference proteome</keyword>
<name>A0ABS1E5D6_9GAMM</name>
<evidence type="ECO:0000256" key="1">
    <source>
        <dbReference type="ARBA" id="ARBA00045658"/>
    </source>
</evidence>
<dbReference type="Pfam" id="PF02492">
    <property type="entry name" value="cobW"/>
    <property type="match status" value="1"/>
</dbReference>
<feature type="region of interest" description="Disordered" evidence="2">
    <location>
        <begin position="1"/>
        <end position="24"/>
    </location>
</feature>
<feature type="region of interest" description="Disordered" evidence="2">
    <location>
        <begin position="231"/>
        <end position="273"/>
    </location>
</feature>
<dbReference type="SUPFAM" id="SSF52540">
    <property type="entry name" value="P-loop containing nucleoside triphosphate hydrolases"/>
    <property type="match status" value="1"/>
</dbReference>
<dbReference type="Proteomes" id="UP000738126">
    <property type="component" value="Unassembled WGS sequence"/>
</dbReference>
<accession>A0ABS1E5D6</accession>
<dbReference type="InterPro" id="IPR003495">
    <property type="entry name" value="CobW/HypB/UreG_nucleotide-bd"/>
</dbReference>
<protein>
    <recommendedName>
        <fullName evidence="3">CobW C-terminal domain-containing protein</fullName>
    </recommendedName>
</protein>
<dbReference type="PANTHER" id="PTHR13748:SF46">
    <property type="entry name" value="ZINC CHAPERONE YEIR"/>
    <property type="match status" value="1"/>
</dbReference>
<dbReference type="PANTHER" id="PTHR13748">
    <property type="entry name" value="COBW-RELATED"/>
    <property type="match status" value="1"/>
</dbReference>
<dbReference type="CDD" id="cd03112">
    <property type="entry name" value="CobW-like"/>
    <property type="match status" value="1"/>
</dbReference>
<evidence type="ECO:0000256" key="2">
    <source>
        <dbReference type="SAM" id="MobiDB-lite"/>
    </source>
</evidence>
<feature type="compositionally biased region" description="Low complexity" evidence="2">
    <location>
        <begin position="232"/>
        <end position="244"/>
    </location>
</feature>
<evidence type="ECO:0000259" key="3">
    <source>
        <dbReference type="SMART" id="SM00833"/>
    </source>
</evidence>